<proteinExistence type="predicted"/>
<reference evidence="3" key="1">
    <citation type="submission" date="2017-02" db="UniProtKB">
        <authorList>
            <consortium name="WormBaseParasite"/>
        </authorList>
    </citation>
    <scope>IDENTIFICATION</scope>
</reference>
<reference evidence="1 2" key="2">
    <citation type="submission" date="2018-11" db="EMBL/GenBank/DDBJ databases">
        <authorList>
            <consortium name="Pathogen Informatics"/>
        </authorList>
    </citation>
    <scope>NUCLEOTIDE SEQUENCE [LARGE SCALE GENOMIC DNA]</scope>
</reference>
<evidence type="ECO:0000313" key="2">
    <source>
        <dbReference type="Proteomes" id="UP000267096"/>
    </source>
</evidence>
<keyword evidence="2" id="KW-1185">Reference proteome</keyword>
<name>A0A0M3J9J8_ANISI</name>
<dbReference type="AlphaFoldDB" id="A0A0M3J9J8"/>
<evidence type="ECO:0000313" key="3">
    <source>
        <dbReference type="WBParaSite" id="ASIM_0000426301-mRNA-1"/>
    </source>
</evidence>
<protein>
    <submittedName>
        <fullName evidence="3">Sushi domain-containing protein</fullName>
    </submittedName>
</protein>
<gene>
    <name evidence="1" type="ORF">ASIM_LOCUS4081</name>
</gene>
<organism evidence="3">
    <name type="scientific">Anisakis simplex</name>
    <name type="common">Herring worm</name>
    <dbReference type="NCBI Taxonomy" id="6269"/>
    <lineage>
        <taxon>Eukaryota</taxon>
        <taxon>Metazoa</taxon>
        <taxon>Ecdysozoa</taxon>
        <taxon>Nematoda</taxon>
        <taxon>Chromadorea</taxon>
        <taxon>Rhabditida</taxon>
        <taxon>Spirurina</taxon>
        <taxon>Ascaridomorpha</taxon>
        <taxon>Ascaridoidea</taxon>
        <taxon>Anisakidae</taxon>
        <taxon>Anisakis</taxon>
        <taxon>Anisakis simplex complex</taxon>
    </lineage>
</organism>
<sequence>MGQETSRNIANATFFTYRGEQYALGKTAFVYQCKPGYVYAQGSAHLESKKQTIMCNGDTRRYEDVESRSTDPQPEQCVRPPNANECKVKQLLYKVCLLALKS</sequence>
<accession>A0A0M3J9J8</accession>
<dbReference type="WBParaSite" id="ASIM_0000426301-mRNA-1">
    <property type="protein sequence ID" value="ASIM_0000426301-mRNA-1"/>
    <property type="gene ID" value="ASIM_0000426301"/>
</dbReference>
<evidence type="ECO:0000313" key="1">
    <source>
        <dbReference type="EMBL" id="VDK23046.1"/>
    </source>
</evidence>
<dbReference type="Proteomes" id="UP000267096">
    <property type="component" value="Unassembled WGS sequence"/>
</dbReference>
<dbReference type="EMBL" id="UYRR01006852">
    <property type="protein sequence ID" value="VDK23046.1"/>
    <property type="molecule type" value="Genomic_DNA"/>
</dbReference>